<dbReference type="Proteomes" id="UP001458880">
    <property type="component" value="Unassembled WGS sequence"/>
</dbReference>
<reference evidence="2 3" key="1">
    <citation type="journal article" date="2024" name="BMC Genomics">
        <title>De novo assembly and annotation of Popillia japonica's genome with initial clues to its potential as an invasive pest.</title>
        <authorList>
            <person name="Cucini C."/>
            <person name="Boschi S."/>
            <person name="Funari R."/>
            <person name="Cardaioli E."/>
            <person name="Iannotti N."/>
            <person name="Marturano G."/>
            <person name="Paoli F."/>
            <person name="Bruttini M."/>
            <person name="Carapelli A."/>
            <person name="Frati F."/>
            <person name="Nardi F."/>
        </authorList>
    </citation>
    <scope>NUCLEOTIDE SEQUENCE [LARGE SCALE GENOMIC DNA]</scope>
    <source>
        <strain evidence="2">DMR45628</strain>
    </source>
</reference>
<accession>A0AAW1N5U9</accession>
<dbReference type="EMBL" id="JASPKY010000006">
    <property type="protein sequence ID" value="KAK9754608.1"/>
    <property type="molecule type" value="Genomic_DNA"/>
</dbReference>
<evidence type="ECO:0000256" key="1">
    <source>
        <dbReference type="SAM" id="MobiDB-lite"/>
    </source>
</evidence>
<feature type="region of interest" description="Disordered" evidence="1">
    <location>
        <begin position="1"/>
        <end position="27"/>
    </location>
</feature>
<keyword evidence="3" id="KW-1185">Reference proteome</keyword>
<evidence type="ECO:0000313" key="2">
    <source>
        <dbReference type="EMBL" id="KAK9754608.1"/>
    </source>
</evidence>
<gene>
    <name evidence="2" type="ORF">QE152_g1073</name>
</gene>
<feature type="compositionally biased region" description="Basic and acidic residues" evidence="1">
    <location>
        <begin position="13"/>
        <end position="23"/>
    </location>
</feature>
<organism evidence="2 3">
    <name type="scientific">Popillia japonica</name>
    <name type="common">Japanese beetle</name>
    <dbReference type="NCBI Taxonomy" id="7064"/>
    <lineage>
        <taxon>Eukaryota</taxon>
        <taxon>Metazoa</taxon>
        <taxon>Ecdysozoa</taxon>
        <taxon>Arthropoda</taxon>
        <taxon>Hexapoda</taxon>
        <taxon>Insecta</taxon>
        <taxon>Pterygota</taxon>
        <taxon>Neoptera</taxon>
        <taxon>Endopterygota</taxon>
        <taxon>Coleoptera</taxon>
        <taxon>Polyphaga</taxon>
        <taxon>Scarabaeiformia</taxon>
        <taxon>Scarabaeidae</taxon>
        <taxon>Rutelinae</taxon>
        <taxon>Popillia</taxon>
    </lineage>
</organism>
<dbReference type="AlphaFoldDB" id="A0AAW1N5U9"/>
<sequence>MLQTLQQNDDELKESQKEQEPKAYNDIAEQIPEFDNKIGTYDVNDWLHRIDGLNSMYKLDDKIMKYWL</sequence>
<comment type="caution">
    <text evidence="2">The sequence shown here is derived from an EMBL/GenBank/DDBJ whole genome shotgun (WGS) entry which is preliminary data.</text>
</comment>
<name>A0AAW1N5U9_POPJA</name>
<protein>
    <submittedName>
        <fullName evidence="2">Uncharacterized protein</fullName>
    </submittedName>
</protein>
<evidence type="ECO:0000313" key="3">
    <source>
        <dbReference type="Proteomes" id="UP001458880"/>
    </source>
</evidence>
<proteinExistence type="predicted"/>